<dbReference type="KEGG" id="asip:AQUSIP_18410"/>
<reference evidence="2 3" key="1">
    <citation type="submission" date="2019-08" db="EMBL/GenBank/DDBJ databases">
        <authorList>
            <person name="Guy L."/>
        </authorList>
    </citation>
    <scope>NUCLEOTIDE SEQUENCE [LARGE SCALE GENOMIC DNA]</scope>
    <source>
        <strain evidence="2 3">SGT-108</strain>
    </source>
</reference>
<keyword evidence="3" id="KW-1185">Reference proteome</keyword>
<dbReference type="OrthoDB" id="32638at118969"/>
<dbReference type="AlphaFoldDB" id="A0A5E4PIX5"/>
<dbReference type="EMBL" id="LR699119">
    <property type="protein sequence ID" value="VVC76525.1"/>
    <property type="molecule type" value="Genomic_DNA"/>
</dbReference>
<organism evidence="2 3">
    <name type="scientific">Aquicella siphonis</name>
    <dbReference type="NCBI Taxonomy" id="254247"/>
    <lineage>
        <taxon>Bacteria</taxon>
        <taxon>Pseudomonadati</taxon>
        <taxon>Pseudomonadota</taxon>
        <taxon>Gammaproteobacteria</taxon>
        <taxon>Legionellales</taxon>
        <taxon>Coxiellaceae</taxon>
        <taxon>Aquicella</taxon>
    </lineage>
</organism>
<feature type="transmembrane region" description="Helical" evidence="1">
    <location>
        <begin position="12"/>
        <end position="28"/>
    </location>
</feature>
<evidence type="ECO:0008006" key="4">
    <source>
        <dbReference type="Google" id="ProtNLM"/>
    </source>
</evidence>
<evidence type="ECO:0000313" key="2">
    <source>
        <dbReference type="EMBL" id="VVC76525.1"/>
    </source>
</evidence>
<feature type="transmembrane region" description="Helical" evidence="1">
    <location>
        <begin position="40"/>
        <end position="60"/>
    </location>
</feature>
<name>A0A5E4PIX5_9COXI</name>
<dbReference type="Proteomes" id="UP000324194">
    <property type="component" value="Chromosome 1"/>
</dbReference>
<feature type="transmembrane region" description="Helical" evidence="1">
    <location>
        <begin position="105"/>
        <end position="122"/>
    </location>
</feature>
<feature type="transmembrane region" description="Helical" evidence="1">
    <location>
        <begin position="66"/>
        <end position="85"/>
    </location>
</feature>
<sequence length="173" mass="19812">MPYAFWEAVAETPWWIYLLIFGIFYIAYRSTKPRFAAVRPIMINNGLMISFLFAGWATMVEINARQIGILSGAAVAGILIGWLHFRFSGIKAVKNKSLIRMPGSWILFAVILLMVAAKYYYFGYTYTLDMEVIKQGKYHSLISGAVGLIFGMFMGRMYYLLQCLKYGPYTDEK</sequence>
<gene>
    <name evidence="2" type="ORF">AQUSIP_18410</name>
</gene>
<keyword evidence="1" id="KW-0472">Membrane</keyword>
<feature type="transmembrane region" description="Helical" evidence="1">
    <location>
        <begin position="142"/>
        <end position="161"/>
    </location>
</feature>
<dbReference type="RefSeq" id="WP_148339840.1">
    <property type="nucleotide sequence ID" value="NZ_LR699119.1"/>
</dbReference>
<keyword evidence="1" id="KW-1133">Transmembrane helix</keyword>
<protein>
    <recommendedName>
        <fullName evidence="4">DUF1453 domain-containing protein</fullName>
    </recommendedName>
</protein>
<accession>A0A5E4PIX5</accession>
<proteinExistence type="predicted"/>
<evidence type="ECO:0000313" key="3">
    <source>
        <dbReference type="Proteomes" id="UP000324194"/>
    </source>
</evidence>
<keyword evidence="1" id="KW-0812">Transmembrane</keyword>
<evidence type="ECO:0000256" key="1">
    <source>
        <dbReference type="SAM" id="Phobius"/>
    </source>
</evidence>